<dbReference type="OrthoDB" id="9799237at2"/>
<proteinExistence type="predicted"/>
<protein>
    <submittedName>
        <fullName evidence="9">Phospholipid/glycerol acyltransferase</fullName>
    </submittedName>
</protein>
<comment type="subcellular location">
    <subcellularLocation>
        <location evidence="1">Cell membrane</location>
        <topology evidence="1">Multi-pass membrane protein</topology>
    </subcellularLocation>
</comment>
<dbReference type="InterPro" id="IPR002123">
    <property type="entry name" value="Plipid/glycerol_acylTrfase"/>
</dbReference>
<keyword evidence="9" id="KW-0012">Acyltransferase</keyword>
<evidence type="ECO:0000256" key="2">
    <source>
        <dbReference type="ARBA" id="ARBA00022448"/>
    </source>
</evidence>
<feature type="transmembrane region" description="Helical" evidence="7">
    <location>
        <begin position="139"/>
        <end position="158"/>
    </location>
</feature>
<feature type="transmembrane region" description="Helical" evidence="7">
    <location>
        <begin position="262"/>
        <end position="283"/>
    </location>
</feature>
<feature type="domain" description="Phospholipid/glycerol acyltransferase" evidence="8">
    <location>
        <begin position="443"/>
        <end position="554"/>
    </location>
</feature>
<dbReference type="PANTHER" id="PTHR43266:SF2">
    <property type="entry name" value="MAJOR FACILITATOR SUPERFAMILY (MFS) PROFILE DOMAIN-CONTAINING PROTEIN"/>
    <property type="match status" value="1"/>
</dbReference>
<keyword evidence="2" id="KW-0813">Transport</keyword>
<evidence type="ECO:0000256" key="5">
    <source>
        <dbReference type="ARBA" id="ARBA00022989"/>
    </source>
</evidence>
<keyword evidence="3" id="KW-1003">Cell membrane</keyword>
<evidence type="ECO:0000313" key="9">
    <source>
        <dbReference type="EMBL" id="ADN09088.1"/>
    </source>
</evidence>
<feature type="transmembrane region" description="Helical" evidence="7">
    <location>
        <begin position="390"/>
        <end position="407"/>
    </location>
</feature>
<feature type="transmembrane region" description="Helical" evidence="7">
    <location>
        <begin position="234"/>
        <end position="256"/>
    </location>
</feature>
<evidence type="ECO:0000256" key="7">
    <source>
        <dbReference type="SAM" id="Phobius"/>
    </source>
</evidence>
<dbReference type="eggNOG" id="COG2814">
    <property type="taxonomic scope" value="Bacteria"/>
</dbReference>
<name>E0USC5_SULAO</name>
<dbReference type="Proteomes" id="UP000007803">
    <property type="component" value="Chromosome"/>
</dbReference>
<dbReference type="RefSeq" id="WP_013326844.1">
    <property type="nucleotide sequence ID" value="NC_014506.1"/>
</dbReference>
<evidence type="ECO:0000256" key="3">
    <source>
        <dbReference type="ARBA" id="ARBA00022475"/>
    </source>
</evidence>
<feature type="transmembrane region" description="Helical" evidence="7">
    <location>
        <begin position="173"/>
        <end position="194"/>
    </location>
</feature>
<dbReference type="STRING" id="563040.Saut_1039"/>
<evidence type="ECO:0000313" key="10">
    <source>
        <dbReference type="Proteomes" id="UP000007803"/>
    </source>
</evidence>
<keyword evidence="5 7" id="KW-1133">Transmembrane helix</keyword>
<evidence type="ECO:0000256" key="6">
    <source>
        <dbReference type="ARBA" id="ARBA00023136"/>
    </source>
</evidence>
<dbReference type="GO" id="GO:0005886">
    <property type="term" value="C:plasma membrane"/>
    <property type="evidence" value="ECO:0007669"/>
    <property type="project" value="UniProtKB-SubCell"/>
</dbReference>
<dbReference type="PANTHER" id="PTHR43266">
    <property type="entry name" value="MACROLIDE-EFFLUX PROTEIN"/>
    <property type="match status" value="1"/>
</dbReference>
<feature type="transmembrane region" description="Helical" evidence="7">
    <location>
        <begin position="295"/>
        <end position="316"/>
    </location>
</feature>
<dbReference type="eggNOG" id="COG0204">
    <property type="taxonomic scope" value="Bacteria"/>
</dbReference>
<keyword evidence="9" id="KW-0808">Transferase</keyword>
<dbReference type="InterPro" id="IPR011701">
    <property type="entry name" value="MFS"/>
</dbReference>
<feature type="transmembrane region" description="Helical" evidence="7">
    <location>
        <begin position="40"/>
        <end position="63"/>
    </location>
</feature>
<dbReference type="HOGENOM" id="CLU_408662_0_0_7"/>
<organism evidence="9 10">
    <name type="scientific">Sulfurimonas autotrophica (strain ATCC BAA-671 / DSM 16294 / JCM 11897 / OK10)</name>
    <dbReference type="NCBI Taxonomy" id="563040"/>
    <lineage>
        <taxon>Bacteria</taxon>
        <taxon>Pseudomonadati</taxon>
        <taxon>Campylobacterota</taxon>
        <taxon>Epsilonproteobacteria</taxon>
        <taxon>Campylobacterales</taxon>
        <taxon>Sulfurimonadaceae</taxon>
        <taxon>Sulfurimonas</taxon>
    </lineage>
</organism>
<evidence type="ECO:0000256" key="1">
    <source>
        <dbReference type="ARBA" id="ARBA00004651"/>
    </source>
</evidence>
<dbReference type="SUPFAM" id="SSF103473">
    <property type="entry name" value="MFS general substrate transporter"/>
    <property type="match status" value="1"/>
</dbReference>
<feature type="transmembrane region" description="Helical" evidence="7">
    <location>
        <begin position="75"/>
        <end position="94"/>
    </location>
</feature>
<dbReference type="InterPro" id="IPR036259">
    <property type="entry name" value="MFS_trans_sf"/>
</dbReference>
<keyword evidence="6 7" id="KW-0472">Membrane</keyword>
<dbReference type="CDD" id="cd06173">
    <property type="entry name" value="MFS_MefA_like"/>
    <property type="match status" value="1"/>
</dbReference>
<reference evidence="10" key="1">
    <citation type="journal article" date="2010" name="Stand. Genomic Sci.">
        <title>Complete genome sequence of Sulfurimonas autotrophica type strain (OK10).</title>
        <authorList>
            <person name="Sikorski J."/>
            <person name="Munk C."/>
            <person name="Lapidus A."/>
            <person name="Djao O."/>
            <person name="Lucas S."/>
            <person name="Glavina Del Rio T."/>
            <person name="Nolan M."/>
            <person name="Tice H."/>
            <person name="Han C."/>
            <person name="Cheng J."/>
            <person name="Tapia R."/>
            <person name="Goodwin L."/>
            <person name="Pitluck S."/>
            <person name="Liolios K."/>
            <person name="Ivanova N."/>
            <person name="Mavromatis K."/>
            <person name="Mikhailova N."/>
            <person name="Pati A."/>
            <person name="Sims D."/>
            <person name="Meincke L."/>
            <person name="Brettin T."/>
            <person name="Detter J."/>
            <person name="Chen A."/>
            <person name="Palaniappan K."/>
            <person name="Land M."/>
            <person name="Hauser L."/>
            <person name="Chang Y."/>
            <person name="Jeffries C."/>
            <person name="Rohde M."/>
            <person name="Lang E."/>
            <person name="Spring S."/>
            <person name="Goker M."/>
            <person name="Woyke T."/>
            <person name="Bristow J."/>
            <person name="Eisen J."/>
            <person name="Markowitz V."/>
            <person name="Hugenholtz P."/>
            <person name="Kyrpides N."/>
            <person name="Klenk H."/>
        </authorList>
    </citation>
    <scope>NUCLEOTIDE SEQUENCE [LARGE SCALE GENOMIC DNA]</scope>
    <source>
        <strain evidence="10">ATCC BAA-671 / DSM 16294 / JCM 11897 / OK10</strain>
    </source>
</reference>
<dbReference type="Gene3D" id="1.20.1250.20">
    <property type="entry name" value="MFS general substrate transporter like domains"/>
    <property type="match status" value="1"/>
</dbReference>
<evidence type="ECO:0000259" key="8">
    <source>
        <dbReference type="SMART" id="SM00563"/>
    </source>
</evidence>
<evidence type="ECO:0000256" key="4">
    <source>
        <dbReference type="ARBA" id="ARBA00022692"/>
    </source>
</evidence>
<dbReference type="SMART" id="SM00563">
    <property type="entry name" value="PlsC"/>
    <property type="match status" value="1"/>
</dbReference>
<dbReference type="SUPFAM" id="SSF69593">
    <property type="entry name" value="Glycerol-3-phosphate (1)-acyltransferase"/>
    <property type="match status" value="1"/>
</dbReference>
<keyword evidence="4 7" id="KW-0812">Transmembrane</keyword>
<feature type="transmembrane region" description="Helical" evidence="7">
    <location>
        <begin position="365"/>
        <end position="384"/>
    </location>
</feature>
<dbReference type="AlphaFoldDB" id="E0USC5"/>
<dbReference type="KEGG" id="sua:Saut_1039"/>
<dbReference type="GO" id="GO:0016746">
    <property type="term" value="F:acyltransferase activity"/>
    <property type="evidence" value="ECO:0007669"/>
    <property type="project" value="UniProtKB-KW"/>
</dbReference>
<feature type="transmembrane region" description="Helical" evidence="7">
    <location>
        <begin position="7"/>
        <end position="28"/>
    </location>
</feature>
<keyword evidence="10" id="KW-1185">Reference proteome</keyword>
<accession>E0USC5</accession>
<dbReference type="EMBL" id="CP002205">
    <property type="protein sequence ID" value="ADN09088.1"/>
    <property type="molecule type" value="Genomic_DNA"/>
</dbReference>
<dbReference type="GO" id="GO:0022857">
    <property type="term" value="F:transmembrane transporter activity"/>
    <property type="evidence" value="ECO:0007669"/>
    <property type="project" value="InterPro"/>
</dbReference>
<gene>
    <name evidence="9" type="ordered locus">Saut_1039</name>
</gene>
<feature type="transmembrane region" description="Helical" evidence="7">
    <location>
        <begin position="322"/>
        <end position="345"/>
    </location>
</feature>
<sequence length="609" mass="69148">MFKIAGVINYIVVVFMNAFTDLGHKIIIQNTIFKVYDGSTQIVLTAIVNALVLLPFILVFSPSGFLADRFPKNKIMEYSAVFAVVITLGITYAYYHGYFIFAFILTFLLAMQSAIYGPAKYGYIKELVGVKFLSSGNSAVQATTTVAILGGIIFYTVLFEGMYNDLLITESQILQAIAPLGWLLVIGSVVEWFLASKLPNKMIEASKRDFKLRKYMGGVYLFKNLKTVTRNREIFEAIIALSLFWSISQVVLAVFGEYAKDVLHVTNTIFVQGVMALAGIGIVTGSIMVSKLSRFYINVGLAGIGATIITIIVFIVPFLHSMVLMAVVFTLFGIFAAFILVPLNARIQYLASRVHLGIILAANNFIQNIFMFSFLTITTLFAYFGMNAELLFYLMTFVGIYLVRNLYKRYAVDMFWSLMGLFSTLRHEYIYAGLENIPQDKAVLLLGNHVSWLDWIILQLPLQRRINYMMDKDIYNWKFFHPIFKKGEAIALSPKAFKDAIKEAHKRLQNGSVVALFPEGEITQDGEIHEFHRGYELIPKDYDGVIVPFYIDKGIFGSSFTKYKPKNSKRNIFKRRIVKIYFGKLLPIDIKAKELQDIILKMREKYEAE</sequence>
<dbReference type="Pfam" id="PF01553">
    <property type="entry name" value="Acyltransferase"/>
    <property type="match status" value="1"/>
</dbReference>
<feature type="transmembrane region" description="Helical" evidence="7">
    <location>
        <begin position="100"/>
        <end position="119"/>
    </location>
</feature>
<dbReference type="CDD" id="cd07989">
    <property type="entry name" value="LPLAT_AGPAT-like"/>
    <property type="match status" value="1"/>
</dbReference>
<dbReference type="Pfam" id="PF07690">
    <property type="entry name" value="MFS_1"/>
    <property type="match status" value="1"/>
</dbReference>